<feature type="domain" description="Sacsin/Nov" evidence="2">
    <location>
        <begin position="1434"/>
        <end position="1679"/>
    </location>
</feature>
<reference evidence="3 4" key="1">
    <citation type="submission" date="2020-06" db="EMBL/GenBank/DDBJ databases">
        <authorList>
            <person name="Li R."/>
            <person name="Bekaert M."/>
        </authorList>
    </citation>
    <scope>NUCLEOTIDE SEQUENCE [LARGE SCALE GENOMIC DNA]</scope>
    <source>
        <strain evidence="4">wild</strain>
    </source>
</reference>
<feature type="domain" description="Sacsin/Nov" evidence="2">
    <location>
        <begin position="85"/>
        <end position="311"/>
    </location>
</feature>
<evidence type="ECO:0000313" key="3">
    <source>
        <dbReference type="EMBL" id="CAC5408780.1"/>
    </source>
</evidence>
<evidence type="ECO:0000256" key="1">
    <source>
        <dbReference type="SAM" id="MobiDB-lite"/>
    </source>
</evidence>
<sequence>MDGQHKKKRKTKKLPVDVPKKPRLHDNNSCFEELKEMTDRDNDTSLEREEKETPTMAHTDKEDHSKGSDQEDSEGETTYEMNRPTLLRQLQTILGEYPDDEQMLREMVQNAEDAGANCMKIMYDSRTIDPGGTSTIKQYFRTPGICVYNNAMFTDDDWKGIISIYNSVKEKEPLKVGRFGLGFKSVFHMTDSPVIISGGKLLVIDPLRSELKEEECRELKLKTVGRKHQPQTTLACLMNKFGFNTDVLSEGRYEGTIFWFPLRQKESKLSPTIYSEEKAENLFKSFMKKSTFNLMFLKNLEKIEIYNEQNDQPYFTLEITGTNEKEFCKARKMFKDDLNNLKNELPRKSIMSQYEAVIKTNTTEEHYAVVNMLTGADYLSEQMNHLVSDSSLHYSPYTGVAYCMKPSIREKPPGHIFCFLPLPVTEKSMTGLPVHVNGFFDLEHNRRHIKEAAANNESRQTDQSLMWNDDDEDKVYKGNNSQDMVDQVYDAIPDPDAVESNWKLLLKKLFEKVMSEDIFFTRQDGGKWIEFSEALFAKFNLVENDNQKTKTTVKKLLLDCDENLVEIPDHVNSILKYTGHEPQSVTPQTVREKLKSSECWKTYSSEEKLRLLSFVLKDCNYTDLNNLEILPLNNQEFVPFSSAFGTDVYVICDETANLFPGLEDQVISKSSVTDFIWKSLSKIAEKGLFQLRCLTDECLPGVIQKVFDINFTRKQNGHFVQASQSNLGIDWIYKVWKEISKREYDDLSLFESIPVIVVGPDDLEDISNNATDERLVLEYVNLKGRYMLSKFDNHEPLSAALEKVVTLTEVEIFHPNQMIKFPHTDVIGKYIQLPIIDNILNCFKMAALSSRHQQITREINEQCSDHERRELVQFLTNHHSDIPREAYQFLQKLNLFCEYDNVSVAEMVSLKENEFILKDFMYPEGISYPRKYLEREHAELAKLLGATDVEEIECVDQTLDLMLENSIKYSVEHYTQLMKYLQERPPQVLNNVLEKAKSLKFMPSGDGTLQSVNNLFDPTSSFLKNFFYGNEGLFPNESFIQENGLRHSFMQNLGLKTEDNISSEDVVQVATSIHMFANGMDEKKYIKAESLISYLKMHEDITINKALQRIKSVKWVPIDLEKPDDYPDGLGWCSSKTFCSPDEVKSMQFKNLIGTVCPLVRLDLFSKQIIACYKWCAPPKQNDVIEHYRNVINSYETRQNSEYLHITKHIISYLYELWRAGSLNNETIKKLNAMECIPTNSQGFKSAQIVVQEIGNKLINYILEPYIFELARDVADFGELFRLELGMKRDVEFYVLKSLLQRISEKYMSVEETPADKNEVEKDRTLTYNILKSIVAMEINKSELSNMLIPINSSSEECIVFEKVEKCTYTSGKSPFSTAFCPDDDEDDCEEKEEKIIYVHPSVNEIASKLGVASITKRFIYNQNTEVLAWGQEEKLTTRISGLLDSYTDGFAVPKELVQNADDAGATKVCFLYDERENLEWRNGLFDPGMAECQGPALWVYNDAIFEEKDFKNIIELGGKTKILDTEKIGKFGLGFCSVYNVTDVPSFVSKNTLVILDPHLHHLGEAAISTNPGLRLPLTKSYRKNFPNQFKPYNDIFGCNLDPNNKDEYNNTLFRLPLRTQKQASDSEITDKQYTKREVVELLQKFLDSAANLLLFTQNVKEICVYHLDSKGLNPEKDMKLLFKTWKENTELTPKEHGFNILKTITAAMKEEEYKEINFPVQVVDIGIEVSESAHVLSNDFQTLKKVQSWIISWGTGIHSFELAYRLKSQGAVPIGSVAVPIERFGNEIISFVDLKDLPGKGFYKESRIFCFLPLPMETQLPVHINGHFMVEQDRKSITRFNKDDKTNESSRWNDNMLGDVIQSAYINLMTSVASRVDDRILQKEYWLLWPNMVATSFHDTNQLVSSFYQSILQQDFHVFYRKSNESTAVRSSVSNSIFLDPKFRESPNGQIAYECILEFQDDETNVMDMPLHIFTNFEEMCKNDFKILQNRIISKDNFFRQYFFPYLKEKYWHQDGMSAKRDKLLTEALREPSLHDLVKMKECIPVKPSENGILRRPQDLVKEIGLVGDMFDESDCRFVTPTFDKYSDDFDRAQSVRNLTSDMAFKRSKAIVSYLLNKSDEHIDVKEKLQTIQFLPVMSKPAFWSLPWKAEEMKLHETFLSLSEMFSPVDRNVVGSVGCILNSMNGLLQGNVLQFIDAKKVTIDDAITQLEILGKKDLQFSVNLKEICASLYSKLNSLLPENGSHQKSVERFKAIQYKKVVCLKSEVMKPDQLAYNLKGDCSPYLYKVNSNDYSRLWRNMEIPQYFDYHKFISVLQQKKMEVNEMKLSKNEVKSIVNILDNLRSALEYQNKVLTPEDKKTVFVPDNKCYLRPLSEICFDDFFVEIYGNIQLIKYLMKNGHLQGPAICVFNDTCFSEDDLKGIQNLGEGSKGDDPLKTGQFGIGFNAVYHLTDVPSFLTRGSATPNGGTYCVFDPLCSYVPVADPDTPGMQIEDLKIIEESYGDIFDTYLQKEMPAETGTWFRLPLRTEKMTENDSPYISKDPSDVKSVEKMFAEMELNMEKSLLFLANVKKISISRIGQNGTWLPGRSSVELSLSKSDEERRVEFLSKMKEEFKLLKVGEKQLNKVKFSEVRYEVSIRNGYHNTTWLIVQVFGFPEPSIVPWRLISEFSEGRIGLLPRSGTAISKTVNLEFEGKAFCFLPLPIETGLPAYVNGHFALDQNRSNIFGGTHKEDIRYIWNRCLIEQSVSHSYASCLEYFRDVYLKGYSPDTLTTYFKKFPIFENTSEGFWKLLTFEIYSSSVKRELALFPICPSFMLHECTEHSFEGEKSTQFSWKEIFKMDSN</sequence>
<dbReference type="InterPro" id="IPR036890">
    <property type="entry name" value="HATPase_C_sf"/>
</dbReference>
<dbReference type="InterPro" id="IPR052972">
    <property type="entry name" value="Sacsin_chaperone_reg"/>
</dbReference>
<name>A0A6J8DPC4_MYTCO</name>
<accession>A0A6J8DPC4</accession>
<dbReference type="Proteomes" id="UP000507470">
    <property type="component" value="Unassembled WGS sequence"/>
</dbReference>
<dbReference type="PANTHER" id="PTHR15600:SF42">
    <property type="entry name" value="SACSIN"/>
    <property type="match status" value="1"/>
</dbReference>
<organism evidence="3 4">
    <name type="scientific">Mytilus coruscus</name>
    <name type="common">Sea mussel</name>
    <dbReference type="NCBI Taxonomy" id="42192"/>
    <lineage>
        <taxon>Eukaryota</taxon>
        <taxon>Metazoa</taxon>
        <taxon>Spiralia</taxon>
        <taxon>Lophotrochozoa</taxon>
        <taxon>Mollusca</taxon>
        <taxon>Bivalvia</taxon>
        <taxon>Autobranchia</taxon>
        <taxon>Pteriomorphia</taxon>
        <taxon>Mytilida</taxon>
        <taxon>Mytiloidea</taxon>
        <taxon>Mytilidae</taxon>
        <taxon>Mytilinae</taxon>
        <taxon>Mytilus</taxon>
    </lineage>
</organism>
<feature type="region of interest" description="Disordered" evidence="1">
    <location>
        <begin position="1"/>
        <end position="84"/>
    </location>
</feature>
<feature type="compositionally biased region" description="Basic and acidic residues" evidence="1">
    <location>
        <begin position="14"/>
        <end position="69"/>
    </location>
</feature>
<keyword evidence="4" id="KW-1185">Reference proteome</keyword>
<feature type="domain" description="Sacsin/Nov" evidence="2">
    <location>
        <begin position="2400"/>
        <end position="2582"/>
    </location>
</feature>
<evidence type="ECO:0000259" key="2">
    <source>
        <dbReference type="Pfam" id="PF25794"/>
    </source>
</evidence>
<dbReference type="NCBIfam" id="NF047352">
    <property type="entry name" value="P_loop_sacsin"/>
    <property type="match status" value="2"/>
</dbReference>
<dbReference type="SUPFAM" id="SSF55874">
    <property type="entry name" value="ATPase domain of HSP90 chaperone/DNA topoisomerase II/histidine kinase"/>
    <property type="match status" value="3"/>
</dbReference>
<dbReference type="Gene3D" id="3.30.565.10">
    <property type="entry name" value="Histidine kinase-like ATPase, C-terminal domain"/>
    <property type="match status" value="1"/>
</dbReference>
<feature type="compositionally biased region" description="Basic residues" evidence="1">
    <location>
        <begin position="1"/>
        <end position="13"/>
    </location>
</feature>
<dbReference type="GO" id="GO:0030544">
    <property type="term" value="F:Hsp70 protein binding"/>
    <property type="evidence" value="ECO:0007669"/>
    <property type="project" value="TreeGrafter"/>
</dbReference>
<dbReference type="Pfam" id="PF25794">
    <property type="entry name" value="SACS"/>
    <property type="match status" value="3"/>
</dbReference>
<dbReference type="PANTHER" id="PTHR15600">
    <property type="entry name" value="SACSIN"/>
    <property type="match status" value="1"/>
</dbReference>
<proteinExistence type="predicted"/>
<protein>
    <recommendedName>
        <fullName evidence="2">Sacsin/Nov domain-containing protein</fullName>
    </recommendedName>
</protein>
<dbReference type="InterPro" id="IPR058210">
    <property type="entry name" value="SACS/Nov_dom"/>
</dbReference>
<evidence type="ECO:0000313" key="4">
    <source>
        <dbReference type="Proteomes" id="UP000507470"/>
    </source>
</evidence>
<dbReference type="EMBL" id="CACVKT020007607">
    <property type="protein sequence ID" value="CAC5408780.1"/>
    <property type="molecule type" value="Genomic_DNA"/>
</dbReference>
<gene>
    <name evidence="3" type="ORF">MCOR_42146</name>
</gene>
<dbReference type="OrthoDB" id="6140196at2759"/>